<protein>
    <submittedName>
        <fullName evidence="3">Uncharacterized protein</fullName>
    </submittedName>
</protein>
<proteinExistence type="predicted"/>
<evidence type="ECO:0000256" key="2">
    <source>
        <dbReference type="SAM" id="Phobius"/>
    </source>
</evidence>
<dbReference type="Proteomes" id="UP001326110">
    <property type="component" value="Chromosome"/>
</dbReference>
<name>A0ABZ0XXK2_9BURK</name>
<dbReference type="RefSeq" id="WP_019923521.1">
    <property type="nucleotide sequence ID" value="NZ_CP140152.1"/>
</dbReference>
<evidence type="ECO:0000313" key="3">
    <source>
        <dbReference type="EMBL" id="WQH04173.1"/>
    </source>
</evidence>
<evidence type="ECO:0000313" key="4">
    <source>
        <dbReference type="Proteomes" id="UP001326110"/>
    </source>
</evidence>
<keyword evidence="2" id="KW-0812">Transmembrane</keyword>
<keyword evidence="2" id="KW-0472">Membrane</keyword>
<feature type="transmembrane region" description="Helical" evidence="2">
    <location>
        <begin position="31"/>
        <end position="48"/>
    </location>
</feature>
<gene>
    <name evidence="3" type="ORF">SR858_24505</name>
</gene>
<evidence type="ECO:0000256" key="1">
    <source>
        <dbReference type="SAM" id="MobiDB-lite"/>
    </source>
</evidence>
<organism evidence="3 4">
    <name type="scientific">Duganella zoogloeoides</name>
    <dbReference type="NCBI Taxonomy" id="75659"/>
    <lineage>
        <taxon>Bacteria</taxon>
        <taxon>Pseudomonadati</taxon>
        <taxon>Pseudomonadota</taxon>
        <taxon>Betaproteobacteria</taxon>
        <taxon>Burkholderiales</taxon>
        <taxon>Oxalobacteraceae</taxon>
        <taxon>Telluria group</taxon>
        <taxon>Duganella</taxon>
    </lineage>
</organism>
<feature type="region of interest" description="Disordered" evidence="1">
    <location>
        <begin position="527"/>
        <end position="562"/>
    </location>
</feature>
<dbReference type="EMBL" id="CP140152">
    <property type="protein sequence ID" value="WQH04173.1"/>
    <property type="molecule type" value="Genomic_DNA"/>
</dbReference>
<accession>A0ABZ0XXK2</accession>
<feature type="transmembrane region" description="Helical" evidence="2">
    <location>
        <begin position="6"/>
        <end position="24"/>
    </location>
</feature>
<reference evidence="3 4" key="1">
    <citation type="submission" date="2023-11" db="EMBL/GenBank/DDBJ databases">
        <title>MicrobeMod: A computational toolkit for identifying prokaryotic methylation and restriction-modification with nanopore sequencing.</title>
        <authorList>
            <person name="Crits-Christoph A."/>
            <person name="Kang S.C."/>
            <person name="Lee H."/>
            <person name="Ostrov N."/>
        </authorList>
    </citation>
    <scope>NUCLEOTIDE SEQUENCE [LARGE SCALE GENOMIC DNA]</scope>
    <source>
        <strain evidence="3 4">ATCC 25935</strain>
    </source>
</reference>
<sequence length="610" mass="63675">MISVTHLAPACVALAIGIFSAALYGRRRQWFKALLAMLAGAALAVALADARLPVPAPALTVVTDASGAIADAQLQAMADAGSIDLAGDGLRAAQWQDLPARPLRWTPTKDEALSLDFPRTMALGRVFTLTVHRPQAHGAWRLQLLAENGQLLADSASSAAHAPDAANAKNAANAASSSAGKSLQRSVQWLPPVAEAMVLHARVLDAAGKVVASGPVPVQVTAPVPLQIVGRFNAPSFDASALNRLLTDGGAVLDWQVVLGKAIARTETARTAITTPNAMVVDAAHVEQLAPAARAALLAQVRQGVPLVVLGGNAADAGLWQRDLGLRVRPQSPTTEQEDQRRFALAGAELTLAPAALNPDDVAGGEWTTLARDSHARPWAWQRALGQGRVVWIGVADWHRYAISAPRALALWWQGAMDAMALAGESGAGWVLTDPMPLPGLRTEICARGAKPGAALHIDGLADARLLARAGKADAMCAAVWAPQAGWLALRSEGLEAGRQYVYAPGDWPAWQRTLRREATAAYAARAGSTRAATGEANDNGTSDAANGTNGTTNGTTRGAVNDRPLPAMPFAILFALCMLALWWREQHGNPARPAPGLNADTDPGIPVAG</sequence>
<keyword evidence="4" id="KW-1185">Reference proteome</keyword>
<feature type="region of interest" description="Disordered" evidence="1">
    <location>
        <begin position="591"/>
        <end position="610"/>
    </location>
</feature>
<keyword evidence="2" id="KW-1133">Transmembrane helix</keyword>